<dbReference type="SUPFAM" id="SSF103642">
    <property type="entry name" value="Sec-C motif"/>
    <property type="match status" value="1"/>
</dbReference>
<dbReference type="Gene3D" id="3.10.450.50">
    <property type="match status" value="1"/>
</dbReference>
<reference evidence="1 2" key="1">
    <citation type="submission" date="2017-07" db="EMBL/GenBank/DDBJ databases">
        <title>Genome Sequence of Arenibacter algicola Strain SMS7 Isolated from a culture of the Diatom Skeletonema marinoi.</title>
        <authorList>
            <person name="Topel M."/>
            <person name="Pinder M.I.M."/>
            <person name="Johansson O.N."/>
            <person name="Kourtchenko O."/>
            <person name="Godhe A."/>
            <person name="Clarke A.K."/>
        </authorList>
    </citation>
    <scope>NUCLEOTIDE SEQUENCE [LARGE SCALE GENOMIC DNA]</scope>
    <source>
        <strain evidence="1 2">SMS7</strain>
    </source>
</reference>
<dbReference type="Proteomes" id="UP000204551">
    <property type="component" value="Chromosome"/>
</dbReference>
<dbReference type="InterPro" id="IPR011990">
    <property type="entry name" value="TPR-like_helical_dom_sf"/>
</dbReference>
<dbReference type="KEGG" id="aalg:AREALGSMS7_00543"/>
<evidence type="ECO:0000313" key="2">
    <source>
        <dbReference type="Proteomes" id="UP000204551"/>
    </source>
</evidence>
<dbReference type="PANTHER" id="PTHR33747">
    <property type="entry name" value="UPF0225 PROTEIN SCO1677"/>
    <property type="match status" value="1"/>
</dbReference>
<dbReference type="EMBL" id="CP022515">
    <property type="protein sequence ID" value="ASO04032.1"/>
    <property type="molecule type" value="Genomic_DNA"/>
</dbReference>
<gene>
    <name evidence="1" type="ORF">AREALGSMS7_00543</name>
</gene>
<dbReference type="Gene3D" id="1.25.40.1040">
    <property type="match status" value="1"/>
</dbReference>
<evidence type="ECO:0000313" key="1">
    <source>
        <dbReference type="EMBL" id="ASO04032.1"/>
    </source>
</evidence>
<dbReference type="RefSeq" id="WP_198319192.1">
    <property type="nucleotide sequence ID" value="NZ_CP022515.1"/>
</dbReference>
<dbReference type="AlphaFoldDB" id="A0A221URU6"/>
<organism evidence="1 2">
    <name type="scientific">Arenibacter algicola</name>
    <dbReference type="NCBI Taxonomy" id="616991"/>
    <lineage>
        <taxon>Bacteria</taxon>
        <taxon>Pseudomonadati</taxon>
        <taxon>Bacteroidota</taxon>
        <taxon>Flavobacteriia</taxon>
        <taxon>Flavobacteriales</taxon>
        <taxon>Flavobacteriaceae</taxon>
        <taxon>Arenibacter</taxon>
    </lineage>
</organism>
<dbReference type="SUPFAM" id="SSF48452">
    <property type="entry name" value="TPR-like"/>
    <property type="match status" value="1"/>
</dbReference>
<proteinExistence type="predicted"/>
<protein>
    <submittedName>
        <fullName evidence="1">Preprotein translocase subunit SecA</fullName>
    </submittedName>
</protein>
<name>A0A221URU6_9FLAO</name>
<dbReference type="Pfam" id="PF02810">
    <property type="entry name" value="SEC-C"/>
    <property type="match status" value="1"/>
</dbReference>
<accession>A0A221URU6</accession>
<dbReference type="InterPro" id="IPR004027">
    <property type="entry name" value="SEC_C_motif"/>
</dbReference>
<dbReference type="PANTHER" id="PTHR33747:SF9">
    <property type="entry name" value="METAL-BINDING PROTEIN"/>
    <property type="match status" value="1"/>
</dbReference>
<dbReference type="InterPro" id="IPR010602">
    <property type="entry name" value="DUF1186"/>
</dbReference>
<sequence length="525" mass="60907">MSIIEINYNITTDPNLLDKQNAIAPELSRKLEQFHKLALKGKRSSIQKLLDAIKRYPNNPQLKNYLSVLYGQLNDSKKMYETNKWIIAEHPNYLFGKLNLANEYYLKQEYHKMPEVLGSTMELKALYPDRDTFHLNEVISFYKCAILYFTAIDDIEQAEIRHDIMQKLAPDSADTEFASRQILAATMKASQARFEEEQKTRISVITKSQEIKNLKNAPNFNHEEIEWLYNHGLYIGEEKLNKILSLPKDTLINDLELVLLDSIARYGYFKSLFEENGWEEESMNFLVHAIYLLGELQATDTLETIFDVLSQSDEYFDLYLGDFLTSAIWEPIYKIAINDLEACKEFMYTPGLDTYARITILDALEQLALHHHERRDEVLSWFKDVIQFFLDSSLEDNVIDSDVIALLICNVIDIDGVELVPEIKQLFERGLVSQGICGDWKEVKEAFEQPCLRDKRKEILPMAERYEIITSTWASYRDELSSPPADYFDFLPSSQMPVRAEPKIGRNEPCPCGSGKKYKKCCLHQ</sequence>
<dbReference type="Pfam" id="PF06685">
    <property type="entry name" value="DUF1186"/>
    <property type="match status" value="1"/>
</dbReference>